<dbReference type="PANTHER" id="PTHR47723:SF18">
    <property type="entry name" value="RNASE H TYPE-1 DOMAIN-CONTAINING PROTEIN"/>
    <property type="match status" value="1"/>
</dbReference>
<reference evidence="2" key="2">
    <citation type="submission" date="2020-10" db="EMBL/GenBank/DDBJ databases">
        <authorList>
            <person name="Scholz U."/>
            <person name="Mascher M."/>
            <person name="Fiebig A."/>
        </authorList>
    </citation>
    <scope>NUCLEOTIDE SEQUENCE [LARGE SCALE GENOMIC DNA]</scope>
    <source>
        <strain evidence="2">cv. Morex</strain>
    </source>
</reference>
<dbReference type="InterPro" id="IPR036397">
    <property type="entry name" value="RNaseH_sf"/>
</dbReference>
<dbReference type="Gramene" id="HORVU.MOREX.r3.3HG0237490.1">
    <property type="protein sequence ID" value="HORVU.MOREX.r3.3HG0237490.1.CDS1"/>
    <property type="gene ID" value="HORVU.MOREX.r3.3HG0237490"/>
</dbReference>
<dbReference type="SMR" id="A0A8I6WZC0"/>
<dbReference type="EnsemblPlants" id="HORVU.MOREX.r3.3HG0237490.1">
    <property type="protein sequence ID" value="HORVU.MOREX.r3.3HG0237490.1.CDS1"/>
    <property type="gene ID" value="HORVU.MOREX.r3.3HG0237490"/>
</dbReference>
<accession>A0A8I6WZC0</accession>
<dbReference type="Proteomes" id="UP000011116">
    <property type="component" value="Chromosome 3H"/>
</dbReference>
<evidence type="ECO:0000259" key="1">
    <source>
        <dbReference type="Pfam" id="PF13456"/>
    </source>
</evidence>
<evidence type="ECO:0000313" key="2">
    <source>
        <dbReference type="EnsemblPlants" id="HORVU.MOREX.r3.3HG0237490.1.CDS1"/>
    </source>
</evidence>
<proteinExistence type="predicted"/>
<organism evidence="2 3">
    <name type="scientific">Hordeum vulgare subsp. vulgare</name>
    <name type="common">Domesticated barley</name>
    <dbReference type="NCBI Taxonomy" id="112509"/>
    <lineage>
        <taxon>Eukaryota</taxon>
        <taxon>Viridiplantae</taxon>
        <taxon>Streptophyta</taxon>
        <taxon>Embryophyta</taxon>
        <taxon>Tracheophyta</taxon>
        <taxon>Spermatophyta</taxon>
        <taxon>Magnoliopsida</taxon>
        <taxon>Liliopsida</taxon>
        <taxon>Poales</taxon>
        <taxon>Poaceae</taxon>
        <taxon>BOP clade</taxon>
        <taxon>Pooideae</taxon>
        <taxon>Triticodae</taxon>
        <taxon>Triticeae</taxon>
        <taxon>Hordeinae</taxon>
        <taxon>Hordeum</taxon>
    </lineage>
</organism>
<name>A0A8I6WZC0_HORVV</name>
<dbReference type="Pfam" id="PF13456">
    <property type="entry name" value="RVT_3"/>
    <property type="match status" value="1"/>
</dbReference>
<dbReference type="PANTHER" id="PTHR47723">
    <property type="entry name" value="OS05G0353850 PROTEIN"/>
    <property type="match status" value="1"/>
</dbReference>
<dbReference type="GO" id="GO:0003676">
    <property type="term" value="F:nucleic acid binding"/>
    <property type="evidence" value="ECO:0007669"/>
    <property type="project" value="InterPro"/>
</dbReference>
<keyword evidence="3" id="KW-1185">Reference proteome</keyword>
<sequence length="106" mass="11895">MAMRDGLHLVDSLGFNRVEAESDSLSVIKCCQGQDQWWDAAAAVFDECIDMATSIGKVIFSHCFREANLVAHELAKFSFCNKVEDNWTNEPPEFLVSQLVNDVLII</sequence>
<dbReference type="AlphaFoldDB" id="A0A8I6WZC0"/>
<dbReference type="InterPro" id="IPR053151">
    <property type="entry name" value="RNase_H-like"/>
</dbReference>
<dbReference type="InterPro" id="IPR002156">
    <property type="entry name" value="RNaseH_domain"/>
</dbReference>
<dbReference type="GO" id="GO:0004523">
    <property type="term" value="F:RNA-DNA hybrid ribonuclease activity"/>
    <property type="evidence" value="ECO:0007669"/>
    <property type="project" value="InterPro"/>
</dbReference>
<reference evidence="3" key="1">
    <citation type="journal article" date="2012" name="Nature">
        <title>A physical, genetic and functional sequence assembly of the barley genome.</title>
        <authorList>
            <consortium name="The International Barley Genome Sequencing Consortium"/>
            <person name="Mayer K.F."/>
            <person name="Waugh R."/>
            <person name="Brown J.W."/>
            <person name="Schulman A."/>
            <person name="Langridge P."/>
            <person name="Platzer M."/>
            <person name="Fincher G.B."/>
            <person name="Muehlbauer G.J."/>
            <person name="Sato K."/>
            <person name="Close T.J."/>
            <person name="Wise R.P."/>
            <person name="Stein N."/>
        </authorList>
    </citation>
    <scope>NUCLEOTIDE SEQUENCE [LARGE SCALE GENOMIC DNA]</scope>
    <source>
        <strain evidence="3">cv. Morex</strain>
    </source>
</reference>
<reference evidence="2" key="3">
    <citation type="submission" date="2022-01" db="UniProtKB">
        <authorList>
            <consortium name="EnsemblPlants"/>
        </authorList>
    </citation>
    <scope>IDENTIFICATION</scope>
    <source>
        <strain evidence="2">subsp. vulgare</strain>
    </source>
</reference>
<dbReference type="CDD" id="cd06222">
    <property type="entry name" value="RNase_H_like"/>
    <property type="match status" value="1"/>
</dbReference>
<dbReference type="Gene3D" id="3.30.420.10">
    <property type="entry name" value="Ribonuclease H-like superfamily/Ribonuclease H"/>
    <property type="match status" value="1"/>
</dbReference>
<protein>
    <recommendedName>
        <fullName evidence="1">RNase H type-1 domain-containing protein</fullName>
    </recommendedName>
</protein>
<dbReference type="InterPro" id="IPR044730">
    <property type="entry name" value="RNase_H-like_dom_plant"/>
</dbReference>
<feature type="domain" description="RNase H type-1" evidence="1">
    <location>
        <begin position="2"/>
        <end position="77"/>
    </location>
</feature>
<evidence type="ECO:0000313" key="3">
    <source>
        <dbReference type="Proteomes" id="UP000011116"/>
    </source>
</evidence>